<evidence type="ECO:0000256" key="2">
    <source>
        <dbReference type="ARBA" id="ARBA00022723"/>
    </source>
</evidence>
<protein>
    <recommendedName>
        <fullName evidence="8">RING-type domain-containing protein</fullName>
    </recommendedName>
</protein>
<dbReference type="PANTHER" id="PTHR45969:SF69">
    <property type="entry name" value="FINGER DOMAIN PROTEIN, PUTATIVE (AFU_ORTHOLOGUE AFUA_3G12190)-RELATED"/>
    <property type="match status" value="1"/>
</dbReference>
<dbReference type="Gene3D" id="3.30.40.10">
    <property type="entry name" value="Zinc/RING finger domain, C3HC4 (zinc finger)"/>
    <property type="match status" value="1"/>
</dbReference>
<evidence type="ECO:0000256" key="5">
    <source>
        <dbReference type="ARBA" id="ARBA00022833"/>
    </source>
</evidence>
<accession>A0A9W9F2L8</accession>
<feature type="compositionally biased region" description="Basic residues" evidence="7">
    <location>
        <begin position="1"/>
        <end position="10"/>
    </location>
</feature>
<dbReference type="CDD" id="cd16448">
    <property type="entry name" value="RING-H2"/>
    <property type="match status" value="1"/>
</dbReference>
<dbReference type="EMBL" id="JAPMSZ010000009">
    <property type="protein sequence ID" value="KAJ5092439.1"/>
    <property type="molecule type" value="Genomic_DNA"/>
</dbReference>
<evidence type="ECO:0000259" key="8">
    <source>
        <dbReference type="PROSITE" id="PS50089"/>
    </source>
</evidence>
<comment type="pathway">
    <text evidence="1">Protein modification; protein ubiquitination.</text>
</comment>
<evidence type="ECO:0000256" key="7">
    <source>
        <dbReference type="SAM" id="MobiDB-lite"/>
    </source>
</evidence>
<dbReference type="GO" id="GO:0016567">
    <property type="term" value="P:protein ubiquitination"/>
    <property type="evidence" value="ECO:0007669"/>
    <property type="project" value="TreeGrafter"/>
</dbReference>
<dbReference type="GO" id="GO:0051603">
    <property type="term" value="P:proteolysis involved in protein catabolic process"/>
    <property type="evidence" value="ECO:0007669"/>
    <property type="project" value="UniProtKB-ARBA"/>
</dbReference>
<dbReference type="Proteomes" id="UP001141434">
    <property type="component" value="Unassembled WGS sequence"/>
</dbReference>
<organism evidence="9 10">
    <name type="scientific">Penicillium alfredii</name>
    <dbReference type="NCBI Taxonomy" id="1506179"/>
    <lineage>
        <taxon>Eukaryota</taxon>
        <taxon>Fungi</taxon>
        <taxon>Dikarya</taxon>
        <taxon>Ascomycota</taxon>
        <taxon>Pezizomycotina</taxon>
        <taxon>Eurotiomycetes</taxon>
        <taxon>Eurotiomycetidae</taxon>
        <taxon>Eurotiales</taxon>
        <taxon>Aspergillaceae</taxon>
        <taxon>Penicillium</taxon>
    </lineage>
</organism>
<feature type="region of interest" description="Disordered" evidence="7">
    <location>
        <begin position="1"/>
        <end position="22"/>
    </location>
</feature>
<proteinExistence type="predicted"/>
<sequence length="144" mass="16308">MWCHRRRRHVSQTATEAHPLASPMEQVSVERWLEDQTAPGLAEQYSQDMCPICLSSLTSPPSILPPPEPSLPRSHRHLYPHPSPAPLDAGSCRPLDASHDSAILVLNRCNHAFHLSCLSAWFEYRRYRCPICQASYSPAEQRRG</sequence>
<dbReference type="InterPro" id="IPR013083">
    <property type="entry name" value="Znf_RING/FYVE/PHD"/>
</dbReference>
<dbReference type="GO" id="GO:0061630">
    <property type="term" value="F:ubiquitin protein ligase activity"/>
    <property type="evidence" value="ECO:0007669"/>
    <property type="project" value="TreeGrafter"/>
</dbReference>
<evidence type="ECO:0000313" key="9">
    <source>
        <dbReference type="EMBL" id="KAJ5092439.1"/>
    </source>
</evidence>
<dbReference type="AlphaFoldDB" id="A0A9W9F2L8"/>
<keyword evidence="5" id="KW-0862">Zinc</keyword>
<evidence type="ECO:0000313" key="10">
    <source>
        <dbReference type="Proteomes" id="UP001141434"/>
    </source>
</evidence>
<keyword evidence="4" id="KW-0833">Ubl conjugation pathway</keyword>
<dbReference type="OrthoDB" id="8062037at2759"/>
<evidence type="ECO:0000256" key="3">
    <source>
        <dbReference type="ARBA" id="ARBA00022771"/>
    </source>
</evidence>
<evidence type="ECO:0000256" key="1">
    <source>
        <dbReference type="ARBA" id="ARBA00004906"/>
    </source>
</evidence>
<reference evidence="9" key="1">
    <citation type="submission" date="2022-11" db="EMBL/GenBank/DDBJ databases">
        <authorList>
            <person name="Petersen C."/>
        </authorList>
    </citation>
    <scope>NUCLEOTIDE SEQUENCE</scope>
    <source>
        <strain evidence="9">IBT 34128</strain>
    </source>
</reference>
<keyword evidence="2" id="KW-0479">Metal-binding</keyword>
<evidence type="ECO:0000256" key="4">
    <source>
        <dbReference type="ARBA" id="ARBA00022786"/>
    </source>
</evidence>
<feature type="domain" description="RING-type" evidence="8">
    <location>
        <begin position="50"/>
        <end position="133"/>
    </location>
</feature>
<dbReference type="GeneID" id="81397003"/>
<keyword evidence="10" id="KW-1185">Reference proteome</keyword>
<keyword evidence="3 6" id="KW-0863">Zinc-finger</keyword>
<dbReference type="InterPro" id="IPR024766">
    <property type="entry name" value="Znf_RING_H2"/>
</dbReference>
<name>A0A9W9F2L8_9EURO</name>
<dbReference type="GO" id="GO:0008270">
    <property type="term" value="F:zinc ion binding"/>
    <property type="evidence" value="ECO:0007669"/>
    <property type="project" value="UniProtKB-KW"/>
</dbReference>
<comment type="caution">
    <text evidence="9">The sequence shown here is derived from an EMBL/GenBank/DDBJ whole genome shotgun (WGS) entry which is preliminary data.</text>
</comment>
<gene>
    <name evidence="9" type="ORF">NUU61_007309</name>
</gene>
<dbReference type="RefSeq" id="XP_056510634.1">
    <property type="nucleotide sequence ID" value="XM_056657834.1"/>
</dbReference>
<reference evidence="9" key="2">
    <citation type="journal article" date="2023" name="IMA Fungus">
        <title>Comparative genomic study of the Penicillium genus elucidates a diverse pangenome and 15 lateral gene transfer events.</title>
        <authorList>
            <person name="Petersen C."/>
            <person name="Sorensen T."/>
            <person name="Nielsen M.R."/>
            <person name="Sondergaard T.E."/>
            <person name="Sorensen J.L."/>
            <person name="Fitzpatrick D.A."/>
            <person name="Frisvad J.C."/>
            <person name="Nielsen K.L."/>
        </authorList>
    </citation>
    <scope>NUCLEOTIDE SEQUENCE</scope>
    <source>
        <strain evidence="9">IBT 34128</strain>
    </source>
</reference>
<dbReference type="InterPro" id="IPR001841">
    <property type="entry name" value="Znf_RING"/>
</dbReference>
<dbReference type="PROSITE" id="PS50089">
    <property type="entry name" value="ZF_RING_2"/>
    <property type="match status" value="1"/>
</dbReference>
<evidence type="ECO:0000256" key="6">
    <source>
        <dbReference type="PROSITE-ProRule" id="PRU00175"/>
    </source>
</evidence>
<dbReference type="SMART" id="SM00184">
    <property type="entry name" value="RING"/>
    <property type="match status" value="1"/>
</dbReference>
<dbReference type="SUPFAM" id="SSF57850">
    <property type="entry name" value="RING/U-box"/>
    <property type="match status" value="1"/>
</dbReference>
<dbReference type="PANTHER" id="PTHR45969">
    <property type="entry name" value="RING ZINC FINGER PROTEIN-RELATED"/>
    <property type="match status" value="1"/>
</dbReference>
<dbReference type="Pfam" id="PF12678">
    <property type="entry name" value="zf-rbx1"/>
    <property type="match status" value="1"/>
</dbReference>